<evidence type="ECO:0000313" key="3">
    <source>
        <dbReference type="EMBL" id="MQM18343.1"/>
    </source>
</evidence>
<feature type="domain" description="NB-ARC" evidence="2">
    <location>
        <begin position="162"/>
        <end position="286"/>
    </location>
</feature>
<accession>A0A843XGG3</accession>
<dbReference type="Proteomes" id="UP000652761">
    <property type="component" value="Unassembled WGS sequence"/>
</dbReference>
<gene>
    <name evidence="3" type="ORF">Taro_051332</name>
</gene>
<evidence type="ECO:0000259" key="2">
    <source>
        <dbReference type="Pfam" id="PF00931"/>
    </source>
</evidence>
<feature type="compositionally biased region" description="Low complexity" evidence="1">
    <location>
        <begin position="403"/>
        <end position="419"/>
    </location>
</feature>
<evidence type="ECO:0000256" key="1">
    <source>
        <dbReference type="SAM" id="MobiDB-lite"/>
    </source>
</evidence>
<feature type="region of interest" description="Disordered" evidence="1">
    <location>
        <begin position="400"/>
        <end position="427"/>
    </location>
</feature>
<keyword evidence="4" id="KW-1185">Reference proteome</keyword>
<dbReference type="PANTHER" id="PTHR36766">
    <property type="entry name" value="PLANT BROAD-SPECTRUM MILDEW RESISTANCE PROTEIN RPW8"/>
    <property type="match status" value="1"/>
</dbReference>
<dbReference type="SUPFAM" id="SSF52540">
    <property type="entry name" value="P-loop containing nucleoside triphosphate hydrolases"/>
    <property type="match status" value="1"/>
</dbReference>
<dbReference type="InterPro" id="IPR027417">
    <property type="entry name" value="P-loop_NTPase"/>
</dbReference>
<dbReference type="PANTHER" id="PTHR36766:SF40">
    <property type="entry name" value="DISEASE RESISTANCE PROTEIN RGA3"/>
    <property type="match status" value="1"/>
</dbReference>
<dbReference type="PRINTS" id="PR00364">
    <property type="entry name" value="DISEASERSIST"/>
</dbReference>
<protein>
    <recommendedName>
        <fullName evidence="2">NB-ARC domain-containing protein</fullName>
    </recommendedName>
</protein>
<dbReference type="Pfam" id="PF00931">
    <property type="entry name" value="NB-ARC"/>
    <property type="match status" value="1"/>
</dbReference>
<dbReference type="OrthoDB" id="1900634at2759"/>
<dbReference type="GO" id="GO:0043531">
    <property type="term" value="F:ADP binding"/>
    <property type="evidence" value="ECO:0007669"/>
    <property type="project" value="InterPro"/>
</dbReference>
<dbReference type="AlphaFoldDB" id="A0A843XGG3"/>
<dbReference type="Gene3D" id="3.40.50.300">
    <property type="entry name" value="P-loop containing nucleotide triphosphate hydrolases"/>
    <property type="match status" value="1"/>
</dbReference>
<proteinExistence type="predicted"/>
<sequence length="427" mass="46974">MAVEVVHFLMSKFTDGLQLQGENDATAILFERRFQEARWELEKRISSAVPLDTTNLLRELLYDLNDVLVECRTLSRRRADRRRRRRHSECIGLCCFLRDLWFRYRTKKRLLTIMQSLRTISDAGEAGAMDEIGKAKSVEFDRWTSPAVDMSRIHGFREQALAVEEVLVENGDRGQGFTAVGVVGMGGVGKTTLAQMVFNGPSVRRHFHPRLWVCMSQTLEPGKDARKETVKRALLSLGLEEEVIRSATAGKSESQSLEVLTFMLHLQLLGKRYLIVFDDVWSTDEWYQGLDRGSAAGDSEWGDQLAYGLPKGDGGGVIVTGRAVGAVKGMVGGGDTRSLLPLESREACWSIFVDAFAKGSGHAGDQAAALRGVDQAQIVDKCCGLPLAARTMGEIMSEIMTPSSGSSSRSGWTSSNISSATNSGILE</sequence>
<evidence type="ECO:0000313" key="4">
    <source>
        <dbReference type="Proteomes" id="UP000652761"/>
    </source>
</evidence>
<reference evidence="3" key="1">
    <citation type="submission" date="2017-07" db="EMBL/GenBank/DDBJ databases">
        <title>Taro Niue Genome Assembly and Annotation.</title>
        <authorList>
            <person name="Atibalentja N."/>
            <person name="Keating K."/>
            <person name="Fields C.J."/>
        </authorList>
    </citation>
    <scope>NUCLEOTIDE SEQUENCE</scope>
    <source>
        <strain evidence="3">Niue_2</strain>
        <tissue evidence="3">Leaf</tissue>
    </source>
</reference>
<organism evidence="3 4">
    <name type="scientific">Colocasia esculenta</name>
    <name type="common">Wild taro</name>
    <name type="synonym">Arum esculentum</name>
    <dbReference type="NCBI Taxonomy" id="4460"/>
    <lineage>
        <taxon>Eukaryota</taxon>
        <taxon>Viridiplantae</taxon>
        <taxon>Streptophyta</taxon>
        <taxon>Embryophyta</taxon>
        <taxon>Tracheophyta</taxon>
        <taxon>Spermatophyta</taxon>
        <taxon>Magnoliopsida</taxon>
        <taxon>Liliopsida</taxon>
        <taxon>Araceae</taxon>
        <taxon>Aroideae</taxon>
        <taxon>Colocasieae</taxon>
        <taxon>Colocasia</taxon>
    </lineage>
</organism>
<dbReference type="InterPro" id="IPR002182">
    <property type="entry name" value="NB-ARC"/>
</dbReference>
<comment type="caution">
    <text evidence="3">The sequence shown here is derived from an EMBL/GenBank/DDBJ whole genome shotgun (WGS) entry which is preliminary data.</text>
</comment>
<dbReference type="EMBL" id="NMUH01008128">
    <property type="protein sequence ID" value="MQM18343.1"/>
    <property type="molecule type" value="Genomic_DNA"/>
</dbReference>
<name>A0A843XGG3_COLES</name>